<proteinExistence type="predicted"/>
<organism evidence="1 2">
    <name type="scientific">Panagrolaimus sp. PS1159</name>
    <dbReference type="NCBI Taxonomy" id="55785"/>
    <lineage>
        <taxon>Eukaryota</taxon>
        <taxon>Metazoa</taxon>
        <taxon>Ecdysozoa</taxon>
        <taxon>Nematoda</taxon>
        <taxon>Chromadorea</taxon>
        <taxon>Rhabditida</taxon>
        <taxon>Tylenchina</taxon>
        <taxon>Panagrolaimomorpha</taxon>
        <taxon>Panagrolaimoidea</taxon>
        <taxon>Panagrolaimidae</taxon>
        <taxon>Panagrolaimus</taxon>
    </lineage>
</organism>
<accession>A0AC35F2Z2</accession>
<sequence length="149" mass="16327">MIFILDVLFASVLSLNGQTGNDTTTIRIVLSSANLVMAGILILAYFRSKFVQQNTTTNTNRITAELIRRTLVVQTLSDLFLNALAAIIVAISGEPATTYLGAFNRFLVSFDSVICALILFKCIRKMFVETNLFNPSSISATQMAPLGQR</sequence>
<evidence type="ECO:0000313" key="2">
    <source>
        <dbReference type="WBParaSite" id="PS1159_v2.g13264.t1"/>
    </source>
</evidence>
<dbReference type="WBParaSite" id="PS1159_v2.g13264.t1">
    <property type="protein sequence ID" value="PS1159_v2.g13264.t1"/>
    <property type="gene ID" value="PS1159_v2.g13264"/>
</dbReference>
<name>A0AC35F2Z2_9BILA</name>
<protein>
    <submittedName>
        <fullName evidence="2">Uncharacterized protein</fullName>
    </submittedName>
</protein>
<evidence type="ECO:0000313" key="1">
    <source>
        <dbReference type="Proteomes" id="UP000887580"/>
    </source>
</evidence>
<dbReference type="Proteomes" id="UP000887580">
    <property type="component" value="Unplaced"/>
</dbReference>
<reference evidence="2" key="1">
    <citation type="submission" date="2022-11" db="UniProtKB">
        <authorList>
            <consortium name="WormBaseParasite"/>
        </authorList>
    </citation>
    <scope>IDENTIFICATION</scope>
</reference>